<name>A0A9X4NJF4_9LACT</name>
<organism evidence="2 3">
    <name type="scientific">Lactococcus lactis</name>
    <dbReference type="NCBI Taxonomy" id="1358"/>
    <lineage>
        <taxon>Bacteria</taxon>
        <taxon>Bacillati</taxon>
        <taxon>Bacillota</taxon>
        <taxon>Bacilli</taxon>
        <taxon>Lactobacillales</taxon>
        <taxon>Streptococcaceae</taxon>
        <taxon>Lactococcus</taxon>
    </lineage>
</organism>
<evidence type="ECO:0000313" key="2">
    <source>
        <dbReference type="EMBL" id="MDG4984809.1"/>
    </source>
</evidence>
<evidence type="ECO:0000256" key="1">
    <source>
        <dbReference type="SAM" id="MobiDB-lite"/>
    </source>
</evidence>
<gene>
    <name evidence="2" type="ORF">OGZ51_11705</name>
</gene>
<dbReference type="AlphaFoldDB" id="A0A9X4NJF4"/>
<protein>
    <submittedName>
        <fullName evidence="2">Uncharacterized protein</fullName>
    </submittedName>
</protein>
<dbReference type="RefSeq" id="WP_278229295.1">
    <property type="nucleotide sequence ID" value="NZ_JAOWLY010000014.1"/>
</dbReference>
<reference evidence="2" key="2">
    <citation type="journal article" date="2023" name="Food Microbiol.">
        <title>Evaluation of the fermentation potential of lactic acid bacteria isolated from herbs, fruits and vegetables as starter cultures in nut-based milk alternatives.</title>
        <authorList>
            <person name="Huang W."/>
            <person name="Dong A."/>
            <person name="Pham H.T."/>
            <person name="Zhou C."/>
            <person name="Huo Z."/>
            <person name="Watjen A.P."/>
            <person name="Prakash S."/>
            <person name="Bang-Berthelsen C.H."/>
            <person name="Turner M.S."/>
        </authorList>
    </citation>
    <scope>NUCLEOTIDE SEQUENCE</scope>
    <source>
        <strain evidence="2">3</strain>
    </source>
</reference>
<proteinExistence type="predicted"/>
<sequence length="101" mass="11879">MALGDRRRAEAIRATRKEAGQEETIKRTVIEHQPYNKKERPKKIRSNFSLRTEEREALTELTDLLHEKSDSELLGKLIMRAKKVASDPEFNRHQTDIFDFL</sequence>
<accession>A0A9X4NJF4</accession>
<feature type="region of interest" description="Disordered" evidence="1">
    <location>
        <begin position="1"/>
        <end position="20"/>
    </location>
</feature>
<reference evidence="2" key="1">
    <citation type="submission" date="2022-10" db="EMBL/GenBank/DDBJ databases">
        <authorList>
            <person name="Turner M.S."/>
            <person name="Huang W."/>
        </authorList>
    </citation>
    <scope>NUCLEOTIDE SEQUENCE</scope>
    <source>
        <strain evidence="2">3</strain>
    </source>
</reference>
<dbReference type="EMBL" id="JAOWLY010000014">
    <property type="protein sequence ID" value="MDG4984809.1"/>
    <property type="molecule type" value="Genomic_DNA"/>
</dbReference>
<evidence type="ECO:0000313" key="3">
    <source>
        <dbReference type="Proteomes" id="UP001152614"/>
    </source>
</evidence>
<comment type="caution">
    <text evidence="2">The sequence shown here is derived from an EMBL/GenBank/DDBJ whole genome shotgun (WGS) entry which is preliminary data.</text>
</comment>
<dbReference type="Proteomes" id="UP001152614">
    <property type="component" value="Unassembled WGS sequence"/>
</dbReference>